<dbReference type="GO" id="GO:0000166">
    <property type="term" value="F:nucleotide binding"/>
    <property type="evidence" value="ECO:0007669"/>
    <property type="project" value="UniProtKB-KW"/>
</dbReference>
<feature type="domain" description="Proline dehydrogenase" evidence="10">
    <location>
        <begin position="59"/>
        <end position="299"/>
    </location>
</feature>
<evidence type="ECO:0000256" key="8">
    <source>
        <dbReference type="ARBA" id="ARBA00048779"/>
    </source>
</evidence>
<comment type="catalytic activity">
    <reaction evidence="8">
        <text>L-proline + a quinone = (S)-1-pyrroline-5-carboxylate + a quinol + H(+)</text>
        <dbReference type="Rhea" id="RHEA:23784"/>
        <dbReference type="ChEBI" id="CHEBI:15378"/>
        <dbReference type="ChEBI" id="CHEBI:17388"/>
        <dbReference type="ChEBI" id="CHEBI:24646"/>
        <dbReference type="ChEBI" id="CHEBI:60039"/>
        <dbReference type="ChEBI" id="CHEBI:132124"/>
        <dbReference type="EC" id="1.5.5.2"/>
    </reaction>
</comment>
<dbReference type="AlphaFoldDB" id="A0A1B2E8D3"/>
<dbReference type="EC" id="1.5.5.2" evidence="2"/>
<dbReference type="UniPathway" id="UPA00261">
    <property type="reaction ID" value="UER00373"/>
</dbReference>
<feature type="binding site" evidence="9">
    <location>
        <position position="172"/>
    </location>
    <ligand>
        <name>FAD</name>
        <dbReference type="ChEBI" id="CHEBI:57692"/>
    </ligand>
</feature>
<dbReference type="SUPFAM" id="SSF51730">
    <property type="entry name" value="FAD-linked oxidoreductase"/>
    <property type="match status" value="1"/>
</dbReference>
<dbReference type="GO" id="GO:0010133">
    <property type="term" value="P:L-proline catabolic process to L-glutamate"/>
    <property type="evidence" value="ECO:0007669"/>
    <property type="project" value="UniProtKB-UniPathway"/>
</dbReference>
<dbReference type="PANTHER" id="PTHR13914:SF0">
    <property type="entry name" value="PROLINE DEHYDROGENASE 1, MITOCHONDRIAL"/>
    <property type="match status" value="1"/>
</dbReference>
<dbReference type="RefSeq" id="WP_099480080.1">
    <property type="nucleotide sequence ID" value="NZ_CP016809.1"/>
</dbReference>
<keyword evidence="5 9" id="KW-0274">FAD</keyword>
<keyword evidence="3" id="KW-0285">Flavoprotein</keyword>
<feature type="binding site" evidence="9">
    <location>
        <begin position="236"/>
        <end position="237"/>
    </location>
    <ligand>
        <name>FAD</name>
        <dbReference type="ChEBI" id="CHEBI:57692"/>
    </ligand>
</feature>
<organism evidence="11">
    <name type="scientific">Paenibacillus ihbetae</name>
    <dbReference type="NCBI Taxonomy" id="1870820"/>
    <lineage>
        <taxon>Bacteria</taxon>
        <taxon>Bacillati</taxon>
        <taxon>Bacillota</taxon>
        <taxon>Bacilli</taxon>
        <taxon>Bacillales</taxon>
        <taxon>Paenibacillaceae</taxon>
        <taxon>Paenibacillus</taxon>
    </lineage>
</organism>
<evidence type="ECO:0000256" key="5">
    <source>
        <dbReference type="ARBA" id="ARBA00022827"/>
    </source>
</evidence>
<comment type="pathway">
    <text evidence="1">Amino-acid degradation; L-proline degradation into L-glutamate; L-glutamate from L-proline: step 1/2.</text>
</comment>
<dbReference type="InterPro" id="IPR029041">
    <property type="entry name" value="FAD-linked_oxidoreductase-like"/>
</dbReference>
<dbReference type="Gene3D" id="3.20.20.220">
    <property type="match status" value="1"/>
</dbReference>
<accession>A0A1B2E8D3</accession>
<evidence type="ECO:0000256" key="4">
    <source>
        <dbReference type="ARBA" id="ARBA00022741"/>
    </source>
</evidence>
<evidence type="ECO:0000256" key="9">
    <source>
        <dbReference type="PIRSR" id="PIRSR000196-2"/>
    </source>
</evidence>
<feature type="binding site" evidence="9">
    <location>
        <position position="144"/>
    </location>
    <ligand>
        <name>FAD</name>
        <dbReference type="ChEBI" id="CHEBI:57692"/>
    </ligand>
</feature>
<dbReference type="PIRSF" id="PIRSF000196">
    <property type="entry name" value="Pro_dehydrog"/>
    <property type="match status" value="1"/>
</dbReference>
<feature type="binding site" evidence="9">
    <location>
        <begin position="197"/>
        <end position="199"/>
    </location>
    <ligand>
        <name>FAD</name>
        <dbReference type="ChEBI" id="CHEBI:57692"/>
    </ligand>
</feature>
<dbReference type="InterPro" id="IPR002872">
    <property type="entry name" value="Proline_DH_dom"/>
</dbReference>
<evidence type="ECO:0000256" key="2">
    <source>
        <dbReference type="ARBA" id="ARBA00012695"/>
    </source>
</evidence>
<reference evidence="11" key="1">
    <citation type="submission" date="2016-08" db="EMBL/GenBank/DDBJ databases">
        <title>Complete Genome Seqeunce of Paenibacillus sp. nov. IHBB 9852 from high altitute lake of Indian trans-Himalayas.</title>
        <authorList>
            <person name="Kiran S."/>
            <person name="Swarnkar M.K."/>
            <person name="Rana A."/>
            <person name="Tewari R."/>
            <person name="Gulati A."/>
        </authorList>
    </citation>
    <scope>NUCLEOTIDE SEQUENCE [LARGE SCALE GENOMIC DNA]</scope>
    <source>
        <strain evidence="11">IHBB 9852</strain>
    </source>
</reference>
<dbReference type="Pfam" id="PF01619">
    <property type="entry name" value="Pro_dh"/>
    <property type="match status" value="1"/>
</dbReference>
<dbReference type="GO" id="GO:0004657">
    <property type="term" value="F:proline dehydrogenase activity"/>
    <property type="evidence" value="ECO:0007669"/>
    <property type="project" value="UniProtKB-EC"/>
</dbReference>
<keyword evidence="6" id="KW-0560">Oxidoreductase</keyword>
<evidence type="ECO:0000313" key="11">
    <source>
        <dbReference type="EMBL" id="ANY76142.1"/>
    </source>
</evidence>
<evidence type="ECO:0000256" key="6">
    <source>
        <dbReference type="ARBA" id="ARBA00023002"/>
    </source>
</evidence>
<keyword evidence="4 9" id="KW-0547">Nucleotide-binding</keyword>
<proteinExistence type="predicted"/>
<dbReference type="EMBL" id="CP016809">
    <property type="protein sequence ID" value="ANY76142.1"/>
    <property type="molecule type" value="Genomic_DNA"/>
</dbReference>
<evidence type="ECO:0000256" key="3">
    <source>
        <dbReference type="ARBA" id="ARBA00022630"/>
    </source>
</evidence>
<evidence type="ECO:0000256" key="1">
    <source>
        <dbReference type="ARBA" id="ARBA00004739"/>
    </source>
</evidence>
<dbReference type="PANTHER" id="PTHR13914">
    <property type="entry name" value="PROLINE OXIDASE"/>
    <property type="match status" value="1"/>
</dbReference>
<dbReference type="InterPro" id="IPR008219">
    <property type="entry name" value="PRODH_bac_arc"/>
</dbReference>
<sequence>MNLPISEQMFADALKSIARNLQLKDQIRQSKELYPLLLRVAERFVAGEHRLQGLACNKSLLNKGYLTSLEYIGENTLTEEECTKAVMEFSSIIQTCSNESTEGLRISLDLSHIGLSVDPGLACHHLLCLAEQAEQAGLQLMISMEESAKTDAILSIVNKVSPAYPNVGITLQAHLPRTLTDLEMILSGGSAPIRIVKGAYQEREGEYIPRSPLLNERYIQLVDMGIRAGRKVSVATHDDRLIEHILCNFQEVQGAVEIEMLYGIRPELSKRLKNQGVPVRIYLTYGEEWFLYLCHRIAEHPPNLYDAVTRMIQGGEDSLTLY</sequence>
<comment type="cofactor">
    <cofactor evidence="9">
        <name>FAD</name>
        <dbReference type="ChEBI" id="CHEBI:57692"/>
    </cofactor>
    <text evidence="9">Binds 1 FAD per subunit.</text>
</comment>
<evidence type="ECO:0000256" key="7">
    <source>
        <dbReference type="ARBA" id="ARBA00023062"/>
    </source>
</evidence>
<protein>
    <recommendedName>
        <fullName evidence="2">proline dehydrogenase</fullName>
        <ecNumber evidence="2">1.5.5.2</ecNumber>
    </recommendedName>
</protein>
<evidence type="ECO:0000259" key="10">
    <source>
        <dbReference type="Pfam" id="PF01619"/>
    </source>
</evidence>
<gene>
    <name evidence="11" type="ORF">BBD41_28180</name>
</gene>
<dbReference type="InterPro" id="IPR015659">
    <property type="entry name" value="Proline_oxidase"/>
</dbReference>
<dbReference type="KEGG" id="pib:BBD41_28180"/>
<name>A0A1B2E8D3_9BACL</name>
<keyword evidence="7" id="KW-0642">Proline metabolism</keyword>